<feature type="compositionally biased region" description="Polar residues" evidence="8">
    <location>
        <begin position="683"/>
        <end position="694"/>
    </location>
</feature>
<dbReference type="PANTHER" id="PTHR45873">
    <property type="entry name" value="DNA POLYMERASE ETA"/>
    <property type="match status" value="1"/>
</dbReference>
<keyword evidence="6" id="KW-0539">Nucleus</keyword>
<feature type="region of interest" description="Disordered" evidence="8">
    <location>
        <begin position="669"/>
        <end position="712"/>
    </location>
</feature>
<dbReference type="AlphaFoldDB" id="A0A9P6G2P6"/>
<dbReference type="InterPro" id="IPR001126">
    <property type="entry name" value="UmuC"/>
</dbReference>
<protein>
    <recommendedName>
        <fullName evidence="7">DNA polymerase eta</fullName>
    </recommendedName>
</protein>
<keyword evidence="2" id="KW-0808">Transferase</keyword>
<feature type="region of interest" description="Disordered" evidence="8">
    <location>
        <begin position="512"/>
        <end position="535"/>
    </location>
</feature>
<feature type="compositionally biased region" description="Polar residues" evidence="8">
    <location>
        <begin position="772"/>
        <end position="789"/>
    </location>
</feature>
<evidence type="ECO:0000313" key="10">
    <source>
        <dbReference type="EMBL" id="KAF9586153.1"/>
    </source>
</evidence>
<evidence type="ECO:0000256" key="3">
    <source>
        <dbReference type="ARBA" id="ARBA00022723"/>
    </source>
</evidence>
<dbReference type="InterPro" id="IPR017961">
    <property type="entry name" value="DNA_pol_Y-fam_little_finger"/>
</dbReference>
<dbReference type="GO" id="GO:0005657">
    <property type="term" value="C:replication fork"/>
    <property type="evidence" value="ECO:0007669"/>
    <property type="project" value="TreeGrafter"/>
</dbReference>
<dbReference type="Gene3D" id="1.10.150.20">
    <property type="entry name" value="5' to 3' exonuclease, C-terminal subdomain"/>
    <property type="match status" value="1"/>
</dbReference>
<keyword evidence="3" id="KW-0479">Metal-binding</keyword>
<evidence type="ECO:0000313" key="11">
    <source>
        <dbReference type="Proteomes" id="UP000780801"/>
    </source>
</evidence>
<dbReference type="Gene3D" id="3.40.1170.60">
    <property type="match status" value="1"/>
</dbReference>
<dbReference type="InterPro" id="IPR043502">
    <property type="entry name" value="DNA/RNA_pol_sf"/>
</dbReference>
<dbReference type="GO" id="GO:0006281">
    <property type="term" value="P:DNA repair"/>
    <property type="evidence" value="ECO:0007669"/>
    <property type="project" value="UniProtKB-KW"/>
</dbReference>
<evidence type="ECO:0000259" key="9">
    <source>
        <dbReference type="PROSITE" id="PS50173"/>
    </source>
</evidence>
<dbReference type="GO" id="GO:0042276">
    <property type="term" value="P:error-prone translesion synthesis"/>
    <property type="evidence" value="ECO:0007669"/>
    <property type="project" value="TreeGrafter"/>
</dbReference>
<organism evidence="10 11">
    <name type="scientific">Lunasporangiospora selenospora</name>
    <dbReference type="NCBI Taxonomy" id="979761"/>
    <lineage>
        <taxon>Eukaryota</taxon>
        <taxon>Fungi</taxon>
        <taxon>Fungi incertae sedis</taxon>
        <taxon>Mucoromycota</taxon>
        <taxon>Mortierellomycotina</taxon>
        <taxon>Mortierellomycetes</taxon>
        <taxon>Mortierellales</taxon>
        <taxon>Mortierellaceae</taxon>
        <taxon>Lunasporangiospora</taxon>
    </lineage>
</organism>
<dbReference type="GO" id="GO:0046872">
    <property type="term" value="F:metal ion binding"/>
    <property type="evidence" value="ECO:0007669"/>
    <property type="project" value="UniProtKB-KW"/>
</dbReference>
<evidence type="ECO:0000256" key="2">
    <source>
        <dbReference type="ARBA" id="ARBA00022679"/>
    </source>
</evidence>
<dbReference type="Proteomes" id="UP000780801">
    <property type="component" value="Unassembled WGS sequence"/>
</dbReference>
<sequence length="853" mass="93851">MTTPAPPASVPAVLKRKRCFLHIDLEQNRLGLSPDIPLVSQQWNAIIAVNYPARKFGITRLHHNIFDAKQLCPELVCAHVATLGPGDTQPTYYPSPSRHTHKVSLDPFRKASAKIFDIFRRFCPKHQKGGLDEVFMDVTDEVNQRLMKEYGNDLSKWNQGPVEAIDWERDHEDLAVIFGMPKSGGNENGAYIGDDDDDEDDEGGLDSSNLDGVKSQVEEHEFESDHEIETNEKRLYESLKDTDPLEDDFDFDVDQLLDSDFDELNASTEAVKEAGLQVESISASSTTHRRGDSLTNEADSGINHAERPILETDSTTTNNEGQDVPEKSAEEIQREKEAEARRLEEEKEMLLPYYGIAEGTAEEEFWAEMQLLKAAEFYLLNSLKLRKIRNLGGKFGKQVCIDYSIERASQLWPVPLRELQERYGHQAGLELWQWCRGIDSVGIRKIKSKSMCSHKSFIPALTDVNEVQFWVSSICLELETRIQEEFDATERWPKTISVGFYGGVKAAFEQDAHPEQRKSSWKPPNRGSRSAPLGSKFEYGGVDGMTKKVFGMIEKLIKDADMGQGRPILPLILLSVTVSNFEKGMGGSMGDITKFFAKASTNSLTQPQHLHPGSLESASTPSSASNLAPTATLQSAGTIEKVASPLPVAAESPSRISFFFSPNSADLPVSSPTNPLHAGSGTQGSVRSTVSLGSDGSRISEESNLNTPETLDELSLDPAMLRCEECTGPTVKLIPVAEWEQHLDYHFALKLLEDDRKQQLAEREQQRQQQQTGKGSVGTSVKRNLSSLATLAGPMGGGAKGGSNAGKGARKRTKGDHSNTTASNGSDSASATHHNNTPGTQSLARFFKPSGGN</sequence>
<dbReference type="InterPro" id="IPR052230">
    <property type="entry name" value="DNA_polymerase_eta"/>
</dbReference>
<dbReference type="SUPFAM" id="SSF100879">
    <property type="entry name" value="Lesion bypass DNA polymerase (Y-family), little finger domain"/>
    <property type="match status" value="1"/>
</dbReference>
<evidence type="ECO:0000256" key="4">
    <source>
        <dbReference type="ARBA" id="ARBA00022763"/>
    </source>
</evidence>
<comment type="subcellular location">
    <subcellularLocation>
        <location evidence="1">Nucleus</location>
    </subcellularLocation>
</comment>
<feature type="region of interest" description="Disordered" evidence="8">
    <location>
        <begin position="759"/>
        <end position="853"/>
    </location>
</feature>
<keyword evidence="4" id="KW-0227">DNA damage</keyword>
<dbReference type="Gene3D" id="3.30.70.270">
    <property type="match status" value="1"/>
</dbReference>
<proteinExistence type="predicted"/>
<dbReference type="GO" id="GO:0003684">
    <property type="term" value="F:damaged DNA binding"/>
    <property type="evidence" value="ECO:0007669"/>
    <property type="project" value="InterPro"/>
</dbReference>
<dbReference type="Pfam" id="PF21704">
    <property type="entry name" value="POLH-Rev1_HhH"/>
    <property type="match status" value="1"/>
</dbReference>
<dbReference type="EMBL" id="JAABOA010000066">
    <property type="protein sequence ID" value="KAF9586153.1"/>
    <property type="molecule type" value="Genomic_DNA"/>
</dbReference>
<keyword evidence="11" id="KW-1185">Reference proteome</keyword>
<dbReference type="PANTHER" id="PTHR45873:SF1">
    <property type="entry name" value="DNA POLYMERASE ETA"/>
    <property type="match status" value="1"/>
</dbReference>
<name>A0A9P6G2P6_9FUNG</name>
<feature type="domain" description="UmuC" evidence="9">
    <location>
        <begin position="8"/>
        <end position="140"/>
    </location>
</feature>
<gene>
    <name evidence="10" type="primary">RAD30</name>
    <name evidence="10" type="ORF">BGW38_009150</name>
</gene>
<dbReference type="Gene3D" id="3.30.1490.100">
    <property type="entry name" value="DNA polymerase, Y-family, little finger domain"/>
    <property type="match status" value="1"/>
</dbReference>
<feature type="region of interest" description="Disordered" evidence="8">
    <location>
        <begin position="604"/>
        <end position="629"/>
    </location>
</feature>
<keyword evidence="10" id="KW-0239">DNA-directed DNA polymerase</keyword>
<evidence type="ECO:0000256" key="6">
    <source>
        <dbReference type="ARBA" id="ARBA00023242"/>
    </source>
</evidence>
<feature type="compositionally biased region" description="Acidic residues" evidence="8">
    <location>
        <begin position="193"/>
        <end position="204"/>
    </location>
</feature>
<feature type="compositionally biased region" description="Gly residues" evidence="8">
    <location>
        <begin position="794"/>
        <end position="805"/>
    </location>
</feature>
<dbReference type="Pfam" id="PF00817">
    <property type="entry name" value="IMS"/>
    <property type="match status" value="1"/>
</dbReference>
<dbReference type="Pfam" id="PF11799">
    <property type="entry name" value="IMS_C"/>
    <property type="match status" value="1"/>
</dbReference>
<feature type="region of interest" description="Disordered" evidence="8">
    <location>
        <begin position="277"/>
        <end position="341"/>
    </location>
</feature>
<dbReference type="SUPFAM" id="SSF56672">
    <property type="entry name" value="DNA/RNA polymerases"/>
    <property type="match status" value="2"/>
</dbReference>
<dbReference type="GO" id="GO:0009314">
    <property type="term" value="P:response to radiation"/>
    <property type="evidence" value="ECO:0007669"/>
    <property type="project" value="TreeGrafter"/>
</dbReference>
<evidence type="ECO:0000256" key="8">
    <source>
        <dbReference type="SAM" id="MobiDB-lite"/>
    </source>
</evidence>
<reference evidence="10" key="1">
    <citation type="journal article" date="2020" name="Fungal Divers.">
        <title>Resolving the Mortierellaceae phylogeny through synthesis of multi-gene phylogenetics and phylogenomics.</title>
        <authorList>
            <person name="Vandepol N."/>
            <person name="Liber J."/>
            <person name="Desiro A."/>
            <person name="Na H."/>
            <person name="Kennedy M."/>
            <person name="Barry K."/>
            <person name="Grigoriev I.V."/>
            <person name="Miller A.N."/>
            <person name="O'Donnell K."/>
            <person name="Stajich J.E."/>
            <person name="Bonito G."/>
        </authorList>
    </citation>
    <scope>NUCLEOTIDE SEQUENCE</scope>
    <source>
        <strain evidence="10">KOD1015</strain>
    </source>
</reference>
<dbReference type="FunFam" id="1.10.150.20:FF:000014">
    <property type="entry name" value="Polymerase (DNA directed), eta"/>
    <property type="match status" value="1"/>
</dbReference>
<feature type="compositionally biased region" description="Polar residues" evidence="8">
    <location>
        <begin position="818"/>
        <end position="843"/>
    </location>
</feature>
<feature type="compositionally biased region" description="Polar residues" evidence="8">
    <location>
        <begin position="312"/>
        <end position="321"/>
    </location>
</feature>
<comment type="caution">
    <text evidence="10">The sequence shown here is derived from an EMBL/GenBank/DDBJ whole genome shotgun (WGS) entry which is preliminary data.</text>
</comment>
<dbReference type="OrthoDB" id="5723at2759"/>
<dbReference type="InterPro" id="IPR043128">
    <property type="entry name" value="Rev_trsase/Diguanyl_cyclase"/>
</dbReference>
<dbReference type="PROSITE" id="PS50173">
    <property type="entry name" value="UMUC"/>
    <property type="match status" value="1"/>
</dbReference>
<accession>A0A9P6G2P6</accession>
<evidence type="ECO:0000256" key="1">
    <source>
        <dbReference type="ARBA" id="ARBA00004123"/>
    </source>
</evidence>
<feature type="compositionally biased region" description="Low complexity" evidence="8">
    <location>
        <begin position="612"/>
        <end position="629"/>
    </location>
</feature>
<keyword evidence="5" id="KW-0234">DNA repair</keyword>
<dbReference type="GO" id="GO:0005634">
    <property type="term" value="C:nucleus"/>
    <property type="evidence" value="ECO:0007669"/>
    <property type="project" value="UniProtKB-SubCell"/>
</dbReference>
<keyword evidence="10" id="KW-0548">Nucleotidyltransferase</keyword>
<evidence type="ECO:0000256" key="5">
    <source>
        <dbReference type="ARBA" id="ARBA00023204"/>
    </source>
</evidence>
<evidence type="ECO:0000256" key="7">
    <source>
        <dbReference type="ARBA" id="ARBA00044975"/>
    </source>
</evidence>
<dbReference type="GO" id="GO:0035861">
    <property type="term" value="C:site of double-strand break"/>
    <property type="evidence" value="ECO:0007669"/>
    <property type="project" value="TreeGrafter"/>
</dbReference>
<feature type="region of interest" description="Disordered" evidence="8">
    <location>
        <begin position="179"/>
        <end position="231"/>
    </location>
</feature>
<feature type="compositionally biased region" description="Basic and acidic residues" evidence="8">
    <location>
        <begin position="324"/>
        <end position="341"/>
    </location>
</feature>
<dbReference type="PIRSF" id="PIRSF036603">
    <property type="entry name" value="DPol_eta"/>
    <property type="match status" value="1"/>
</dbReference>
<dbReference type="InterPro" id="IPR036775">
    <property type="entry name" value="DNA_pol_Y-fam_lit_finger_sf"/>
</dbReference>
<dbReference type="GO" id="GO:0003887">
    <property type="term" value="F:DNA-directed DNA polymerase activity"/>
    <property type="evidence" value="ECO:0007669"/>
    <property type="project" value="UniProtKB-KW"/>
</dbReference>
<feature type="compositionally biased region" description="Basic and acidic residues" evidence="8">
    <location>
        <begin position="216"/>
        <end position="231"/>
    </location>
</feature>
<dbReference type="GO" id="GO:0070987">
    <property type="term" value="P:error-free translesion synthesis"/>
    <property type="evidence" value="ECO:0007669"/>
    <property type="project" value="UniProtKB-ARBA"/>
</dbReference>